<keyword evidence="3" id="KW-0812">Transmembrane</keyword>
<feature type="transmembrane region" description="Helical" evidence="3">
    <location>
        <begin position="119"/>
        <end position="140"/>
    </location>
</feature>
<comment type="subcellular location">
    <subcellularLocation>
        <location evidence="2">Cell membrane</location>
        <topology evidence="2">Multi-pass membrane protein</topology>
    </subcellularLocation>
</comment>
<feature type="transmembrane region" description="Helical" evidence="3">
    <location>
        <begin position="160"/>
        <end position="181"/>
    </location>
</feature>
<keyword evidence="3" id="KW-1133">Transmembrane helix</keyword>
<evidence type="ECO:0000313" key="5">
    <source>
        <dbReference type="Proteomes" id="UP001194469"/>
    </source>
</evidence>
<dbReference type="EMBL" id="VRYY01000475">
    <property type="protein sequence ID" value="MBG3878125.1"/>
    <property type="molecule type" value="Genomic_DNA"/>
</dbReference>
<keyword evidence="2" id="KW-0813">Transport</keyword>
<evidence type="ECO:0000256" key="1">
    <source>
        <dbReference type="ARBA" id="ARBA00010692"/>
    </source>
</evidence>
<evidence type="ECO:0000256" key="3">
    <source>
        <dbReference type="SAM" id="Phobius"/>
    </source>
</evidence>
<name>A0ABS0J6N6_9BACT</name>
<dbReference type="InterPro" id="IPR003784">
    <property type="entry name" value="BioY"/>
</dbReference>
<accession>A0ABS0J6N6</accession>
<gene>
    <name evidence="4" type="ORF">FVW20_14180</name>
</gene>
<comment type="similarity">
    <text evidence="1 2">Belongs to the BioY family.</text>
</comment>
<keyword evidence="2" id="KW-1003">Cell membrane</keyword>
<organism evidence="4 5">
    <name type="scientific">Nitratidesulfovibrio oxamicus</name>
    <dbReference type="NCBI Taxonomy" id="32016"/>
    <lineage>
        <taxon>Bacteria</taxon>
        <taxon>Pseudomonadati</taxon>
        <taxon>Thermodesulfobacteriota</taxon>
        <taxon>Desulfovibrionia</taxon>
        <taxon>Desulfovibrionales</taxon>
        <taxon>Desulfovibrionaceae</taxon>
        <taxon>Nitratidesulfovibrio</taxon>
    </lineage>
</organism>
<dbReference type="Gene3D" id="1.10.1760.20">
    <property type="match status" value="1"/>
</dbReference>
<dbReference type="Pfam" id="PF02632">
    <property type="entry name" value="BioY"/>
    <property type="match status" value="1"/>
</dbReference>
<sequence length="189" mass="19336">MHDAPLAGLHRLVWTALMAALIAVGAMVMLPVGPVPVTLQTLFVALAGLVLGPARGAGAMLLYVLAGVMGLPVFSGGKAGFAHLLGPTGGYLFGFACMACIAGFGGLRGREARDAAIRLPRVALALCCCLAGLAVAYLAGAARLMQVLDIDVARAVAVGVLPFLPGDVVKVVLAVAAWRFLAVRRLLPR</sequence>
<evidence type="ECO:0000256" key="2">
    <source>
        <dbReference type="PIRNR" id="PIRNR016661"/>
    </source>
</evidence>
<evidence type="ECO:0000313" key="4">
    <source>
        <dbReference type="EMBL" id="MBG3878125.1"/>
    </source>
</evidence>
<dbReference type="PANTHER" id="PTHR34295">
    <property type="entry name" value="BIOTIN TRANSPORTER BIOY"/>
    <property type="match status" value="1"/>
</dbReference>
<dbReference type="RefSeq" id="WP_196610123.1">
    <property type="nucleotide sequence ID" value="NZ_VRYY01000475.1"/>
</dbReference>
<comment type="caution">
    <text evidence="4">The sequence shown here is derived from an EMBL/GenBank/DDBJ whole genome shotgun (WGS) entry which is preliminary data.</text>
</comment>
<proteinExistence type="inferred from homology"/>
<feature type="transmembrane region" description="Helical" evidence="3">
    <location>
        <begin position="37"/>
        <end position="54"/>
    </location>
</feature>
<feature type="transmembrane region" description="Helical" evidence="3">
    <location>
        <begin position="88"/>
        <end position="107"/>
    </location>
</feature>
<keyword evidence="2 3" id="KW-0472">Membrane</keyword>
<feature type="transmembrane region" description="Helical" evidence="3">
    <location>
        <begin position="12"/>
        <end position="31"/>
    </location>
</feature>
<protein>
    <recommendedName>
        <fullName evidence="2">Biotin transporter</fullName>
    </recommendedName>
</protein>
<keyword evidence="5" id="KW-1185">Reference proteome</keyword>
<reference evidence="4 5" key="1">
    <citation type="submission" date="2019-08" db="EMBL/GenBank/DDBJ databases">
        <authorList>
            <person name="Luo N."/>
        </authorList>
    </citation>
    <scope>NUCLEOTIDE SEQUENCE [LARGE SCALE GENOMIC DNA]</scope>
    <source>
        <strain evidence="4 5">NCIMB 9442</strain>
    </source>
</reference>
<dbReference type="PANTHER" id="PTHR34295:SF1">
    <property type="entry name" value="BIOTIN TRANSPORTER BIOY"/>
    <property type="match status" value="1"/>
</dbReference>
<dbReference type="Proteomes" id="UP001194469">
    <property type="component" value="Unassembled WGS sequence"/>
</dbReference>
<dbReference type="PIRSF" id="PIRSF016661">
    <property type="entry name" value="BioY"/>
    <property type="match status" value="1"/>
</dbReference>